<dbReference type="AlphaFoldDB" id="D6LHQ6"/>
<name>D6LHQ6_9FUSO</name>
<protein>
    <submittedName>
        <fullName evidence="1">DNA double-strand break repair Rad50 ATPase</fullName>
    </submittedName>
</protein>
<dbReference type="RefSeq" id="WP_008821200.1">
    <property type="nucleotide sequence ID" value="NZ_GG770383.1"/>
</dbReference>
<reference evidence="1 2" key="1">
    <citation type="submission" date="2010-03" db="EMBL/GenBank/DDBJ databases">
        <title>The Genome Sequence of Fusobacterium sp. 1_1_41FAA.</title>
        <authorList>
            <consortium name="The Broad Institute Genome Sequencing Platform"/>
            <person name="Ward D."/>
            <person name="Earl A."/>
            <person name="Feldgarden M."/>
            <person name="Gevers D."/>
            <person name="Young S.K."/>
            <person name="Zeng Q."/>
            <person name="Koehrsen M."/>
            <person name="Alvarado L."/>
            <person name="Berlin A."/>
            <person name="Borenstein D."/>
            <person name="Chapman S."/>
            <person name="Chen Z."/>
            <person name="Engels R."/>
            <person name="Freedman E."/>
            <person name="Gellesch M."/>
            <person name="Goldberg J."/>
            <person name="Griggs A."/>
            <person name="Gujja S."/>
            <person name="Heilman E."/>
            <person name="Heiman D."/>
            <person name="Hepburn T."/>
            <person name="Howarth C."/>
            <person name="Jen D."/>
            <person name="Larson L."/>
            <person name="Mehta T."/>
            <person name="Park D."/>
            <person name="Pearson M."/>
            <person name="Richards J."/>
            <person name="Roberts A."/>
            <person name="Saif S."/>
            <person name="Shea T."/>
            <person name="Shenoy N."/>
            <person name="Sisk P."/>
            <person name="Stolte C."/>
            <person name="Sykes S."/>
            <person name="Walk T."/>
            <person name="White J."/>
            <person name="Yandava C."/>
            <person name="Strauss J.C."/>
            <person name="Ambrose C.E."/>
            <person name="Allen-Vercoe E."/>
            <person name="Haas B."/>
            <person name="Henn M.R."/>
            <person name="Nusbaum C."/>
            <person name="Birren B."/>
        </authorList>
    </citation>
    <scope>NUCLEOTIDE SEQUENCE [LARGE SCALE GENOMIC DNA]</scope>
    <source>
        <strain evidence="1 2">1_1_41FAA</strain>
    </source>
</reference>
<organism evidence="1 2">
    <name type="scientific">Fusobacterium periodonticum 1_1_41FAA</name>
    <dbReference type="NCBI Taxonomy" id="469621"/>
    <lineage>
        <taxon>Bacteria</taxon>
        <taxon>Fusobacteriati</taxon>
        <taxon>Fusobacteriota</taxon>
        <taxon>Fusobacteriia</taxon>
        <taxon>Fusobacteriales</taxon>
        <taxon>Fusobacteriaceae</taxon>
        <taxon>Fusobacterium</taxon>
    </lineage>
</organism>
<dbReference type="EMBL" id="GG770383">
    <property type="protein sequence ID" value="EFG27932.2"/>
    <property type="molecule type" value="Genomic_DNA"/>
</dbReference>
<sequence length="195" mass="23411">MAKNKSELFEEESTNFVLSICNNNFTLKINFLEIEVKLLEIHKKYFKKKKFKNKEITQLVIYGLIKTAKEKLKFLYYWELKEKIKNLIFKAKLEIQTRIDFLDSCYEEDINEVYFEANPGLKEFDNLIKTYTELSKLKNSGIDVSKFLEDTKNQLSSYPKNFYLKSPYFCNFLTEIIIEAEEKKRRNNEKNRISK</sequence>
<accession>D6LHQ6</accession>
<gene>
    <name evidence="1" type="ORF">HMPREF0400_01265</name>
</gene>
<evidence type="ECO:0000313" key="2">
    <source>
        <dbReference type="Proteomes" id="UP000003964"/>
    </source>
</evidence>
<dbReference type="Proteomes" id="UP000003964">
    <property type="component" value="Unassembled WGS sequence"/>
</dbReference>
<evidence type="ECO:0000313" key="1">
    <source>
        <dbReference type="EMBL" id="EFG27932.2"/>
    </source>
</evidence>
<proteinExistence type="predicted"/>